<dbReference type="InterPro" id="IPR013328">
    <property type="entry name" value="6PGD_dom2"/>
</dbReference>
<evidence type="ECO:0000313" key="15">
    <source>
        <dbReference type="EMBL" id="KAJ0395560.1"/>
    </source>
</evidence>
<comment type="cofactor">
    <cofactor evidence="1">
        <name>Mg(2+)</name>
        <dbReference type="ChEBI" id="CHEBI:18420"/>
    </cofactor>
</comment>
<evidence type="ECO:0000256" key="7">
    <source>
        <dbReference type="ARBA" id="ARBA00022842"/>
    </source>
</evidence>
<dbReference type="SUPFAM" id="SSF51735">
    <property type="entry name" value="NAD(P)-binding Rossmann-fold domains"/>
    <property type="match status" value="1"/>
</dbReference>
<dbReference type="EMBL" id="JAKCXM010000338">
    <property type="protein sequence ID" value="KAJ0395560.1"/>
    <property type="molecule type" value="Genomic_DNA"/>
</dbReference>
<evidence type="ECO:0000256" key="11">
    <source>
        <dbReference type="ARBA" id="ARBA00030593"/>
    </source>
</evidence>
<evidence type="ECO:0000256" key="4">
    <source>
        <dbReference type="ARBA" id="ARBA00010318"/>
    </source>
</evidence>
<dbReference type="GO" id="GO:0009099">
    <property type="term" value="P:L-valine biosynthetic process"/>
    <property type="evidence" value="ECO:0007669"/>
    <property type="project" value="UniProtKB-UniRule"/>
</dbReference>
<accession>A0AAD5Q5V6</accession>
<evidence type="ECO:0000256" key="9">
    <source>
        <dbReference type="ARBA" id="ARBA00023304"/>
    </source>
</evidence>
<evidence type="ECO:0000256" key="12">
    <source>
        <dbReference type="PROSITE-ProRule" id="PRU01198"/>
    </source>
</evidence>
<dbReference type="Gene3D" id="1.10.1040.10">
    <property type="entry name" value="N-(1-d-carboxylethyl)-l-norvaline Dehydrogenase, domain 2"/>
    <property type="match status" value="1"/>
</dbReference>
<dbReference type="FunFam" id="1.10.1040.10:FF:000015">
    <property type="entry name" value="Ketol-acid reductoisomerase"/>
    <property type="match status" value="1"/>
</dbReference>
<dbReference type="InterPro" id="IPR008927">
    <property type="entry name" value="6-PGluconate_DH-like_C_sf"/>
</dbReference>
<keyword evidence="16" id="KW-1185">Reference proteome</keyword>
<dbReference type="PANTHER" id="PTHR21371:SF1">
    <property type="entry name" value="KETOL-ACID REDUCTOISOMERASE, MITOCHONDRIAL"/>
    <property type="match status" value="1"/>
</dbReference>
<dbReference type="Gene3D" id="3.40.50.720">
    <property type="entry name" value="NAD(P)-binding Rossmann-like Domain"/>
    <property type="match status" value="1"/>
</dbReference>
<sequence>MQTAASSLGRTRAFGTKSSQLTSQVFKDHLKTVTMADQSETVLPGGRHLFPLLPKAFDGVNQIGVIGWGSQGPAQAQNLRDSLENTNVKVKVGLRANSSSMDKAREAGFSEDQGTLGEMFDVIKESDMVLLLISDAACTELYPKVFSALKPGATLGLSHGYLLGHLNSVGDAFPKNINVVMVAPKGMGPSVRRLYVQGKEVNGAGINASVAIHQDVNGKATEHALGWSIGLGSPYTFYTTLEDEYKSDIFGERGILLGGVHGLIEALFRRYVQQGMSNEDAFKHSAECITGPLNTMISHHGIKAVYEHFKGEDRKVFEKAYTAAYTPCRDILEECYDDVACGNEIRSVNNAVARHGRFPMGKIDKTLTWKVGEKVRAARDGTFIMDPFTSGTYVAMMMAQIDLLIERGHCYSEVANESVIESVDSLNPYMHARGVAYMVDNCSTTARLGSRKWAPRFDYLLTEQAFVAVDENRIAHEAKLLSEFKDHKIHEVLAVCSSLRPSVDISVQ</sequence>
<feature type="domain" description="KARI C-terminal knotted" evidence="14">
    <location>
        <begin position="240"/>
        <end position="382"/>
    </location>
</feature>
<evidence type="ECO:0000256" key="6">
    <source>
        <dbReference type="ARBA" id="ARBA00022723"/>
    </source>
</evidence>
<evidence type="ECO:0000256" key="1">
    <source>
        <dbReference type="ARBA" id="ARBA00001946"/>
    </source>
</evidence>
<gene>
    <name evidence="15" type="ORF">P43SY_011151</name>
</gene>
<dbReference type="InterPro" id="IPR013023">
    <property type="entry name" value="KARI"/>
</dbReference>
<dbReference type="GO" id="GO:0004455">
    <property type="term" value="F:ketol-acid reductoisomerase activity"/>
    <property type="evidence" value="ECO:0007669"/>
    <property type="project" value="UniProtKB-UniRule"/>
</dbReference>
<evidence type="ECO:0000313" key="16">
    <source>
        <dbReference type="Proteomes" id="UP001209570"/>
    </source>
</evidence>
<comment type="pathway">
    <text evidence="2">Amino-acid biosynthesis; L-valine biosynthesis; L-valine from pyruvate: step 2/4.</text>
</comment>
<evidence type="ECO:0000256" key="3">
    <source>
        <dbReference type="ARBA" id="ARBA00004885"/>
    </source>
</evidence>
<dbReference type="Pfam" id="PF07991">
    <property type="entry name" value="KARI_N"/>
    <property type="match status" value="1"/>
</dbReference>
<keyword evidence="7 12" id="KW-0460">Magnesium</keyword>
<dbReference type="InterPro" id="IPR036291">
    <property type="entry name" value="NAD(P)-bd_dom_sf"/>
</dbReference>
<dbReference type="Pfam" id="PF01450">
    <property type="entry name" value="KARI_C"/>
    <property type="match status" value="1"/>
</dbReference>
<comment type="similarity">
    <text evidence="4 12">Belongs to the ketol-acid reductoisomerase family.</text>
</comment>
<evidence type="ECO:0000256" key="10">
    <source>
        <dbReference type="ARBA" id="ARBA00030209"/>
    </source>
</evidence>
<feature type="binding site" evidence="12">
    <location>
        <position position="248"/>
    </location>
    <ligand>
        <name>Mg(2+)</name>
        <dbReference type="ChEBI" id="CHEBI:18420"/>
        <label>2</label>
    </ligand>
</feature>
<evidence type="ECO:0000259" key="13">
    <source>
        <dbReference type="PROSITE" id="PS51850"/>
    </source>
</evidence>
<feature type="binding site" evidence="12">
    <location>
        <position position="252"/>
    </location>
    <ligand>
        <name>Mg(2+)</name>
        <dbReference type="ChEBI" id="CHEBI:18420"/>
        <label>1</label>
    </ligand>
</feature>
<keyword evidence="6 12" id="KW-0479">Metal-binding</keyword>
<reference evidence="15" key="1">
    <citation type="submission" date="2021-12" db="EMBL/GenBank/DDBJ databases">
        <title>Prjna785345.</title>
        <authorList>
            <person name="Rujirawat T."/>
            <person name="Krajaejun T."/>
        </authorList>
    </citation>
    <scope>NUCLEOTIDE SEQUENCE</scope>
    <source>
        <strain evidence="15">Pi057C3</strain>
    </source>
</reference>
<comment type="caution">
    <text evidence="12">Lacks conserved residue(s) required for the propagation of feature annotation.</text>
</comment>
<organism evidence="15 16">
    <name type="scientific">Pythium insidiosum</name>
    <name type="common">Pythiosis disease agent</name>
    <dbReference type="NCBI Taxonomy" id="114742"/>
    <lineage>
        <taxon>Eukaryota</taxon>
        <taxon>Sar</taxon>
        <taxon>Stramenopiles</taxon>
        <taxon>Oomycota</taxon>
        <taxon>Peronosporomycetes</taxon>
        <taxon>Pythiales</taxon>
        <taxon>Pythiaceae</taxon>
        <taxon>Pythium</taxon>
    </lineage>
</organism>
<evidence type="ECO:0000256" key="8">
    <source>
        <dbReference type="ARBA" id="ARBA00023002"/>
    </source>
</evidence>
<feature type="binding site" evidence="12">
    <location>
        <position position="248"/>
    </location>
    <ligand>
        <name>Mg(2+)</name>
        <dbReference type="ChEBI" id="CHEBI:18420"/>
        <label>1</label>
    </ligand>
</feature>
<name>A0AAD5Q5V6_PYTIN</name>
<dbReference type="PANTHER" id="PTHR21371">
    <property type="entry name" value="KETOL-ACID REDUCTOISOMERASE, MITOCHONDRIAL"/>
    <property type="match status" value="1"/>
</dbReference>
<keyword evidence="5 12" id="KW-0028">Amino-acid biosynthesis</keyword>
<keyword evidence="8 12" id="KW-0560">Oxidoreductase</keyword>
<dbReference type="GO" id="GO:0046872">
    <property type="term" value="F:metal ion binding"/>
    <property type="evidence" value="ECO:0007669"/>
    <property type="project" value="UniProtKB-UniRule"/>
</dbReference>
<comment type="caution">
    <text evidence="15">The sequence shown here is derived from an EMBL/GenBank/DDBJ whole genome shotgun (WGS) entry which is preliminary data.</text>
</comment>
<evidence type="ECO:0000256" key="2">
    <source>
        <dbReference type="ARBA" id="ARBA00004864"/>
    </source>
</evidence>
<dbReference type="InterPro" id="IPR000506">
    <property type="entry name" value="KARI_C"/>
</dbReference>
<feature type="domain" description="KARI N-terminal Rossmann" evidence="13">
    <location>
        <begin position="43"/>
        <end position="243"/>
    </location>
</feature>
<dbReference type="PROSITE" id="PS51850">
    <property type="entry name" value="KARI_N"/>
    <property type="match status" value="1"/>
</dbReference>
<dbReference type="InterPro" id="IPR013116">
    <property type="entry name" value="KARI_N"/>
</dbReference>
<evidence type="ECO:0000256" key="5">
    <source>
        <dbReference type="ARBA" id="ARBA00022605"/>
    </source>
</evidence>
<dbReference type="GO" id="GO:0009097">
    <property type="term" value="P:isoleucine biosynthetic process"/>
    <property type="evidence" value="ECO:0007669"/>
    <property type="project" value="UniProtKB-UniRule"/>
</dbReference>
<dbReference type="PROSITE" id="PS51851">
    <property type="entry name" value="KARI_C"/>
    <property type="match status" value="1"/>
</dbReference>
<protein>
    <recommendedName>
        <fullName evidence="11">Acetohydroxy-acid reductoisomerase</fullName>
    </recommendedName>
    <alternativeName>
        <fullName evidence="10">Alpha-keto-beta-hydroxylacyl reductoisomerase</fullName>
    </alternativeName>
</protein>
<dbReference type="SUPFAM" id="SSF48179">
    <property type="entry name" value="6-phosphogluconate dehydrogenase C-terminal domain-like"/>
    <property type="match status" value="1"/>
</dbReference>
<proteinExistence type="inferred from homology"/>
<evidence type="ECO:0000259" key="14">
    <source>
        <dbReference type="PROSITE" id="PS51851"/>
    </source>
</evidence>
<keyword evidence="9 12" id="KW-0100">Branched-chain amino acid biosynthesis</keyword>
<dbReference type="AlphaFoldDB" id="A0AAD5Q5V6"/>
<dbReference type="Proteomes" id="UP001209570">
    <property type="component" value="Unassembled WGS sequence"/>
</dbReference>
<comment type="pathway">
    <text evidence="3">Amino-acid biosynthesis; L-isoleucine biosynthesis; L-isoleucine from 2-oxobutanoate: step 2/4.</text>
</comment>